<name>A0A7E6E4B1_9CHIR</name>
<evidence type="ECO:0000256" key="4">
    <source>
        <dbReference type="ARBA" id="ARBA00023054"/>
    </source>
</evidence>
<dbReference type="InParanoid" id="A0A7E6E4B1"/>
<keyword evidence="1" id="KW-0597">Phosphoprotein</keyword>
<evidence type="ECO:0000256" key="3">
    <source>
        <dbReference type="ARBA" id="ARBA00022754"/>
    </source>
</evidence>
<dbReference type="InterPro" id="IPR002957">
    <property type="entry name" value="Keratin_I"/>
</dbReference>
<keyword evidence="7" id="KW-1185">Reference proteome</keyword>
<evidence type="ECO:0000256" key="2">
    <source>
        <dbReference type="ARBA" id="ARBA00022744"/>
    </source>
</evidence>
<dbReference type="PRINTS" id="PR01248">
    <property type="entry name" value="TYPE1KERATIN"/>
</dbReference>
<proteinExistence type="predicted"/>
<evidence type="ECO:0000259" key="6">
    <source>
        <dbReference type="PROSITE" id="PS51842"/>
    </source>
</evidence>
<dbReference type="SMART" id="SM01391">
    <property type="entry name" value="Filament"/>
    <property type="match status" value="1"/>
</dbReference>
<sequence length="262" mass="29738">MTRGLVGIGGIQSEKTMQCLKDHLASYWRGARIVLQIDNAHLAVDDFRVKCEMELAMHQSVENGINGLRKVTDDTNITWLQLETETKALKEEMLFMKKNHEEEVNGLQNQIANSGLTIELDAPKSQDLGKIMADIWAQYDEVAWKNQEELDKYWSHQTEENTTLVTFQTAEIDTPEMTLMELIRTVQSLKTDLDSVRNLKVSLENSPREVAMHYANGWNNSMGSCCTWSQSGAQTQAEGQRQAQEYEALLNIKVKLEAEIAT</sequence>
<feature type="coiled-coil region" evidence="5">
    <location>
        <begin position="179"/>
        <end position="206"/>
    </location>
</feature>
<dbReference type="KEGG" id="pdic:114498450"/>
<accession>A0A7E6E4B1</accession>
<keyword evidence="3" id="KW-0403">Intermediate filament</keyword>
<keyword evidence="4 5" id="KW-0175">Coiled coil</keyword>
<dbReference type="OrthoDB" id="2441647at2759"/>
<dbReference type="SUPFAM" id="SSF64593">
    <property type="entry name" value="Intermediate filament protein, coiled coil region"/>
    <property type="match status" value="1"/>
</dbReference>
<dbReference type="Gene3D" id="1.20.5.170">
    <property type="match status" value="1"/>
</dbReference>
<feature type="domain" description="IF rod" evidence="6">
    <location>
        <begin position="1"/>
        <end position="262"/>
    </location>
</feature>
<dbReference type="Gene3D" id="1.20.5.1160">
    <property type="entry name" value="Vasodilator-stimulated phosphoprotein"/>
    <property type="match status" value="1"/>
</dbReference>
<gene>
    <name evidence="8" type="primary">LOC114498450</name>
</gene>
<reference evidence="8" key="1">
    <citation type="submission" date="2025-08" db="UniProtKB">
        <authorList>
            <consortium name="RefSeq"/>
        </authorList>
    </citation>
    <scope>IDENTIFICATION</scope>
    <source>
        <tissue evidence="8">Muscle</tissue>
    </source>
</reference>
<dbReference type="GO" id="GO:0045104">
    <property type="term" value="P:intermediate filament cytoskeleton organization"/>
    <property type="evidence" value="ECO:0007669"/>
    <property type="project" value="TreeGrafter"/>
</dbReference>
<dbReference type="InterPro" id="IPR039008">
    <property type="entry name" value="IF_rod_dom"/>
</dbReference>
<dbReference type="Proteomes" id="UP000504628">
    <property type="component" value="Chromosome 6"/>
</dbReference>
<dbReference type="PROSITE" id="PS51842">
    <property type="entry name" value="IF_ROD_2"/>
    <property type="match status" value="1"/>
</dbReference>
<dbReference type="GO" id="GO:0045095">
    <property type="term" value="C:keratin filament"/>
    <property type="evidence" value="ECO:0007669"/>
    <property type="project" value="TreeGrafter"/>
</dbReference>
<feature type="coiled-coil region" evidence="5">
    <location>
        <begin position="90"/>
        <end position="117"/>
    </location>
</feature>
<dbReference type="RefSeq" id="XP_035885857.1">
    <property type="nucleotide sequence ID" value="XM_036029964.1"/>
</dbReference>
<dbReference type="Pfam" id="PF00038">
    <property type="entry name" value="Filament"/>
    <property type="match status" value="1"/>
</dbReference>
<dbReference type="PANTHER" id="PTHR23239:SF349">
    <property type="entry name" value="KERATIN, TYPE I CYTOSKELETAL 18"/>
    <property type="match status" value="1"/>
</dbReference>
<evidence type="ECO:0000256" key="5">
    <source>
        <dbReference type="SAM" id="Coils"/>
    </source>
</evidence>
<keyword evidence="2" id="KW-0416">Keratin</keyword>
<evidence type="ECO:0000313" key="7">
    <source>
        <dbReference type="Proteomes" id="UP000504628"/>
    </source>
</evidence>
<dbReference type="PANTHER" id="PTHR23239">
    <property type="entry name" value="INTERMEDIATE FILAMENT"/>
    <property type="match status" value="1"/>
</dbReference>
<dbReference type="GO" id="GO:0005198">
    <property type="term" value="F:structural molecule activity"/>
    <property type="evidence" value="ECO:0007669"/>
    <property type="project" value="InterPro"/>
</dbReference>
<dbReference type="AlphaFoldDB" id="A0A7E6E4B1"/>
<dbReference type="Gene3D" id="1.20.5.500">
    <property type="entry name" value="Single helix bin"/>
    <property type="match status" value="1"/>
</dbReference>
<organism evidence="7 8">
    <name type="scientific">Phyllostomus discolor</name>
    <name type="common">pale spear-nosed bat</name>
    <dbReference type="NCBI Taxonomy" id="89673"/>
    <lineage>
        <taxon>Eukaryota</taxon>
        <taxon>Metazoa</taxon>
        <taxon>Chordata</taxon>
        <taxon>Craniata</taxon>
        <taxon>Vertebrata</taxon>
        <taxon>Euteleostomi</taxon>
        <taxon>Mammalia</taxon>
        <taxon>Eutheria</taxon>
        <taxon>Laurasiatheria</taxon>
        <taxon>Chiroptera</taxon>
        <taxon>Yangochiroptera</taxon>
        <taxon>Phyllostomidae</taxon>
        <taxon>Phyllostominae</taxon>
        <taxon>Phyllostomus</taxon>
    </lineage>
</organism>
<dbReference type="GeneID" id="114498450"/>
<evidence type="ECO:0000313" key="8">
    <source>
        <dbReference type="RefSeq" id="XP_035885857.1"/>
    </source>
</evidence>
<evidence type="ECO:0000256" key="1">
    <source>
        <dbReference type="ARBA" id="ARBA00022553"/>
    </source>
</evidence>
<protein>
    <submittedName>
        <fullName evidence="8">Keratin, type I cytoskeletal 18-like</fullName>
    </submittedName>
</protein>